<evidence type="ECO:0000256" key="4">
    <source>
        <dbReference type="ARBA" id="ARBA00022692"/>
    </source>
</evidence>
<keyword evidence="4 9" id="KW-0812">Transmembrane</keyword>
<feature type="transmembrane region" description="Helical" evidence="9">
    <location>
        <begin position="178"/>
        <end position="196"/>
    </location>
</feature>
<evidence type="ECO:0000256" key="2">
    <source>
        <dbReference type="ARBA" id="ARBA00004477"/>
    </source>
</evidence>
<feature type="transmembrane region" description="Helical" evidence="9">
    <location>
        <begin position="288"/>
        <end position="306"/>
    </location>
</feature>
<keyword evidence="5 10" id="KW-0732">Signal</keyword>
<evidence type="ECO:0000313" key="12">
    <source>
        <dbReference type="Proteomes" id="UP000242474"/>
    </source>
</evidence>
<dbReference type="PANTHER" id="PTHR12692:SF0">
    <property type="entry name" value="GH11935P"/>
    <property type="match status" value="1"/>
</dbReference>
<sequence>MRLLAGLALFGLALVGTGAGQSFGQLQALCGKDKDGVAQLELSQFMKHVVSEDKDYAVVVQLTALSPRYKCDTCHVVDRALRAVSRGWKKSGGTQKRLAFGTLDVENGEELFQQMGIDKIPRLMIFPAGKGPEAMANSSPREMKLGARNSHAEGMAARLSELFGVEIKADVPVDFTKYVVNAAAVAGAAYASLLAYRHINLRMLGRNVWAVATIAFVLLMTSGFMWNRINSPPYLGQARSGDAVLFAPTQSQQFGVETQIVATGYAACALCVVLLVKHVPHVSGAEQRTLVTFMVVASMLLVYSYLNSVFRLKMPGYPYKLLLP</sequence>
<evidence type="ECO:0000256" key="10">
    <source>
        <dbReference type="SAM" id="SignalP"/>
    </source>
</evidence>
<dbReference type="EMBL" id="KZ303524">
    <property type="protein sequence ID" value="PIA13947.1"/>
    <property type="molecule type" value="Genomic_DNA"/>
</dbReference>
<name>A0A2G5B5E9_COERN</name>
<evidence type="ECO:0000256" key="3">
    <source>
        <dbReference type="ARBA" id="ARBA00009561"/>
    </source>
</evidence>
<dbReference type="InterPro" id="IPR021149">
    <property type="entry name" value="OligosaccharylTrfase_OST3/OST6"/>
</dbReference>
<keyword evidence="6" id="KW-0256">Endoplasmic reticulum</keyword>
<comment type="subcellular location">
    <subcellularLocation>
        <location evidence="2">Endoplasmic reticulum membrane</location>
        <topology evidence="2">Multi-pass membrane protein</topology>
    </subcellularLocation>
</comment>
<protein>
    <submittedName>
        <fullName evidence="11">Uncharacterized protein</fullName>
    </submittedName>
</protein>
<dbReference type="SUPFAM" id="SSF52833">
    <property type="entry name" value="Thioredoxin-like"/>
    <property type="match status" value="1"/>
</dbReference>
<dbReference type="PANTHER" id="PTHR12692">
    <property type="entry name" value="DOLICHYL-DIPHOSPHOOLIGOSACCHARIDE--PROTEIN GLYCOSYLTRANSFERASE-RELATED"/>
    <property type="match status" value="1"/>
</dbReference>
<evidence type="ECO:0000256" key="7">
    <source>
        <dbReference type="ARBA" id="ARBA00022989"/>
    </source>
</evidence>
<dbReference type="Gene3D" id="3.40.30.10">
    <property type="entry name" value="Glutaredoxin"/>
    <property type="match status" value="1"/>
</dbReference>
<accession>A0A2G5B5E9</accession>
<feature type="signal peptide" evidence="10">
    <location>
        <begin position="1"/>
        <end position="19"/>
    </location>
</feature>
<keyword evidence="8 9" id="KW-0472">Membrane</keyword>
<dbReference type="OrthoDB" id="67566at2759"/>
<proteinExistence type="inferred from homology"/>
<dbReference type="Proteomes" id="UP000242474">
    <property type="component" value="Unassembled WGS sequence"/>
</dbReference>
<evidence type="ECO:0000256" key="1">
    <source>
        <dbReference type="ARBA" id="ARBA00002791"/>
    </source>
</evidence>
<reference evidence="11 12" key="1">
    <citation type="journal article" date="2015" name="Genome Biol. Evol.">
        <title>Phylogenomic analyses indicate that early fungi evolved digesting cell walls of algal ancestors of land plants.</title>
        <authorList>
            <person name="Chang Y."/>
            <person name="Wang S."/>
            <person name="Sekimoto S."/>
            <person name="Aerts A.L."/>
            <person name="Choi C."/>
            <person name="Clum A."/>
            <person name="LaButti K.M."/>
            <person name="Lindquist E.A."/>
            <person name="Yee Ngan C."/>
            <person name="Ohm R.A."/>
            <person name="Salamov A.A."/>
            <person name="Grigoriev I.V."/>
            <person name="Spatafora J.W."/>
            <person name="Berbee M.L."/>
        </authorList>
    </citation>
    <scope>NUCLEOTIDE SEQUENCE [LARGE SCALE GENOMIC DNA]</scope>
    <source>
        <strain evidence="11 12">NRRL 1564</strain>
    </source>
</reference>
<keyword evidence="12" id="KW-1185">Reference proteome</keyword>
<dbReference type="STRING" id="763665.A0A2G5B5E9"/>
<evidence type="ECO:0000313" key="11">
    <source>
        <dbReference type="EMBL" id="PIA13947.1"/>
    </source>
</evidence>
<feature type="transmembrane region" description="Helical" evidence="9">
    <location>
        <begin position="258"/>
        <end position="276"/>
    </location>
</feature>
<keyword evidence="7 9" id="KW-1133">Transmembrane helix</keyword>
<dbReference type="GO" id="GO:0008250">
    <property type="term" value="C:oligosaccharyltransferase complex"/>
    <property type="evidence" value="ECO:0007669"/>
    <property type="project" value="TreeGrafter"/>
</dbReference>
<comment type="function">
    <text evidence="1">Subunit of the oligosaccharyl transferase (OST) complex that catalyzes the initial transfer of a defined glycan (Glc(3)Man(9)GlcNAc(2) in eukaryotes) from the lipid carrier dolichol-pyrophosphate to an asparagine residue within an Asn-X-Ser/Thr consensus motif in nascent polypeptide chains, the first step in protein N-glycosylation. N-glycosylation occurs cotranslationally and the complex associates with the Sec61 complex at the channel-forming translocon complex that mediates protein translocation across the endoplasmic reticulum (ER). All subunits are required for a maximal enzyme activity.</text>
</comment>
<dbReference type="InterPro" id="IPR036249">
    <property type="entry name" value="Thioredoxin-like_sf"/>
</dbReference>
<dbReference type="AlphaFoldDB" id="A0A2G5B5E9"/>
<evidence type="ECO:0000256" key="8">
    <source>
        <dbReference type="ARBA" id="ARBA00023136"/>
    </source>
</evidence>
<evidence type="ECO:0000256" key="6">
    <source>
        <dbReference type="ARBA" id="ARBA00022824"/>
    </source>
</evidence>
<feature type="transmembrane region" description="Helical" evidence="9">
    <location>
        <begin position="208"/>
        <end position="226"/>
    </location>
</feature>
<organism evidence="11 12">
    <name type="scientific">Coemansia reversa (strain ATCC 12441 / NRRL 1564)</name>
    <dbReference type="NCBI Taxonomy" id="763665"/>
    <lineage>
        <taxon>Eukaryota</taxon>
        <taxon>Fungi</taxon>
        <taxon>Fungi incertae sedis</taxon>
        <taxon>Zoopagomycota</taxon>
        <taxon>Kickxellomycotina</taxon>
        <taxon>Kickxellomycetes</taxon>
        <taxon>Kickxellales</taxon>
        <taxon>Kickxellaceae</taxon>
        <taxon>Coemansia</taxon>
    </lineage>
</organism>
<evidence type="ECO:0000256" key="5">
    <source>
        <dbReference type="ARBA" id="ARBA00022729"/>
    </source>
</evidence>
<comment type="similarity">
    <text evidence="3">Belongs to the OST3/OST6 family.</text>
</comment>
<dbReference type="GO" id="GO:0018279">
    <property type="term" value="P:protein N-linked glycosylation via asparagine"/>
    <property type="evidence" value="ECO:0007669"/>
    <property type="project" value="TreeGrafter"/>
</dbReference>
<gene>
    <name evidence="11" type="ORF">COEREDRAFT_47969</name>
</gene>
<evidence type="ECO:0000256" key="9">
    <source>
        <dbReference type="SAM" id="Phobius"/>
    </source>
</evidence>
<feature type="chain" id="PRO_5013882133" evidence="10">
    <location>
        <begin position="20"/>
        <end position="324"/>
    </location>
</feature>
<dbReference type="Pfam" id="PF04756">
    <property type="entry name" value="OST3_OST6"/>
    <property type="match status" value="1"/>
</dbReference>